<dbReference type="RefSeq" id="WP_146175081.1">
    <property type="nucleotide sequence ID" value="NZ_PVTF01000014.1"/>
</dbReference>
<sequence length="173" mass="19527">MDTRTPAEVEDAEHRKAEVLRLKRLRYTFEEIGERLVPPVSRQRAHQIYAEALRDIPALEAAELRTEHRELLEDALRKAQELYDRDYVVVSHGKVIREGMPAIDPETGKAVIREGEGSPLFDAGPKLQALTRIQSLSESLRRLYGVDLPVRVDLGGDVSVQYTVVGVDMEALK</sequence>
<dbReference type="OrthoDB" id="4338705at2"/>
<name>A0A2T0SPN9_9PSEU</name>
<dbReference type="AlphaFoldDB" id="A0A2T0SPN9"/>
<evidence type="ECO:0000313" key="2">
    <source>
        <dbReference type="Proteomes" id="UP000239494"/>
    </source>
</evidence>
<gene>
    <name evidence="1" type="ORF">CLV43_114295</name>
</gene>
<keyword evidence="2" id="KW-1185">Reference proteome</keyword>
<accession>A0A2T0SPN9</accession>
<reference evidence="1 2" key="1">
    <citation type="submission" date="2018-03" db="EMBL/GenBank/DDBJ databases">
        <title>Genomic Encyclopedia of Archaeal and Bacterial Type Strains, Phase II (KMG-II): from individual species to whole genera.</title>
        <authorList>
            <person name="Goeker M."/>
        </authorList>
    </citation>
    <scope>NUCLEOTIDE SEQUENCE [LARGE SCALE GENOMIC DNA]</scope>
    <source>
        <strain evidence="1 2">DSM 44720</strain>
    </source>
</reference>
<dbReference type="Proteomes" id="UP000239494">
    <property type="component" value="Unassembled WGS sequence"/>
</dbReference>
<organism evidence="1 2">
    <name type="scientific">Umezawaea tangerina</name>
    <dbReference type="NCBI Taxonomy" id="84725"/>
    <lineage>
        <taxon>Bacteria</taxon>
        <taxon>Bacillati</taxon>
        <taxon>Actinomycetota</taxon>
        <taxon>Actinomycetes</taxon>
        <taxon>Pseudonocardiales</taxon>
        <taxon>Pseudonocardiaceae</taxon>
        <taxon>Umezawaea</taxon>
    </lineage>
</organism>
<dbReference type="EMBL" id="PVTF01000014">
    <property type="protein sequence ID" value="PRY35377.1"/>
    <property type="molecule type" value="Genomic_DNA"/>
</dbReference>
<proteinExistence type="predicted"/>
<comment type="caution">
    <text evidence="1">The sequence shown here is derived from an EMBL/GenBank/DDBJ whole genome shotgun (WGS) entry which is preliminary data.</text>
</comment>
<protein>
    <submittedName>
        <fullName evidence="1">Uncharacterized protein</fullName>
    </submittedName>
</protein>
<evidence type="ECO:0000313" key="1">
    <source>
        <dbReference type="EMBL" id="PRY35377.1"/>
    </source>
</evidence>